<sequence>MKFVWILLALVLTGCATKPLPYDMQTSDNSYEPIKVKKNLSNLELGDFEYKPNIKISSHTTSQVGCVFCNSDGSSAGFVYAEPVSEIIKVEVQNALNEVTIPSNQNVCKLSATIHLVAWDSLDGDTTVDMTYKLMKEEQIKFIRRIRTDYDNGIFELVPLKRLFATAARENVSTLVNDNEFIEQVETICTKA</sequence>
<dbReference type="Proteomes" id="UP000236449">
    <property type="component" value="Unassembled WGS sequence"/>
</dbReference>
<protein>
    <recommendedName>
        <fullName evidence="3">Lipoprotein</fullName>
    </recommendedName>
</protein>
<gene>
    <name evidence="1" type="ORF">C1N32_04040</name>
</gene>
<dbReference type="RefSeq" id="WP_102965465.1">
    <property type="nucleotide sequence ID" value="NZ_POSK01000002.1"/>
</dbReference>
<accession>A0A2J8I6L4</accession>
<evidence type="ECO:0008006" key="3">
    <source>
        <dbReference type="Google" id="ProtNLM"/>
    </source>
</evidence>
<dbReference type="EMBL" id="POSK01000002">
    <property type="protein sequence ID" value="PNI06177.1"/>
    <property type="molecule type" value="Genomic_DNA"/>
</dbReference>
<evidence type="ECO:0000313" key="1">
    <source>
        <dbReference type="EMBL" id="PNI06177.1"/>
    </source>
</evidence>
<dbReference type="AlphaFoldDB" id="A0A2J8I6L4"/>
<name>A0A2J8I6L4_VIBDI</name>
<dbReference type="OrthoDB" id="9978196at2"/>
<dbReference type="PROSITE" id="PS51257">
    <property type="entry name" value="PROKAR_LIPOPROTEIN"/>
    <property type="match status" value="1"/>
</dbReference>
<reference evidence="1 2" key="1">
    <citation type="submission" date="2018-01" db="EMBL/GenBank/DDBJ databases">
        <title>Draft genome sequences of six Vibrio diazotrophicus strains isolated from deep-sea sediments of the Baltic Sea.</title>
        <authorList>
            <person name="Castillo D."/>
            <person name="Vandieken V."/>
            <person name="Chiang O."/>
            <person name="Middelboe M."/>
        </authorList>
    </citation>
    <scope>NUCLEOTIDE SEQUENCE [LARGE SCALE GENOMIC DNA]</scope>
    <source>
        <strain evidence="1 2">60.27F</strain>
    </source>
</reference>
<organism evidence="1 2">
    <name type="scientific">Vibrio diazotrophicus</name>
    <dbReference type="NCBI Taxonomy" id="685"/>
    <lineage>
        <taxon>Bacteria</taxon>
        <taxon>Pseudomonadati</taxon>
        <taxon>Pseudomonadota</taxon>
        <taxon>Gammaproteobacteria</taxon>
        <taxon>Vibrionales</taxon>
        <taxon>Vibrionaceae</taxon>
        <taxon>Vibrio</taxon>
    </lineage>
</organism>
<comment type="caution">
    <text evidence="1">The sequence shown here is derived from an EMBL/GenBank/DDBJ whole genome shotgun (WGS) entry which is preliminary data.</text>
</comment>
<proteinExistence type="predicted"/>
<evidence type="ECO:0000313" key="2">
    <source>
        <dbReference type="Proteomes" id="UP000236449"/>
    </source>
</evidence>